<dbReference type="GO" id="GO:0045454">
    <property type="term" value="P:cell redox homeostasis"/>
    <property type="evidence" value="ECO:0007669"/>
    <property type="project" value="TreeGrafter"/>
</dbReference>
<sequence length="129" mass="14665">MERKTSEQLEQMLKAREGRQVVLFTSPTCGTCQLAKRMLAPIEKLYAGASFLEVDINTAPERARQLEIQSVPCLMVFASGEEKQRLYKMQSGAYLLEQLHSYLKKDLTESKEDSHAGPSVSTQRNVERR</sequence>
<organism evidence="3 4">
    <name type="scientific">Marinococcus halophilus</name>
    <dbReference type="NCBI Taxonomy" id="1371"/>
    <lineage>
        <taxon>Bacteria</taxon>
        <taxon>Bacillati</taxon>
        <taxon>Bacillota</taxon>
        <taxon>Bacilli</taxon>
        <taxon>Bacillales</taxon>
        <taxon>Bacillaceae</taxon>
        <taxon>Marinococcus</taxon>
    </lineage>
</organism>
<dbReference type="AlphaFoldDB" id="A0A510Y3E1"/>
<accession>A0A510Y3E1</accession>
<dbReference type="OrthoDB" id="5784238at2"/>
<keyword evidence="4" id="KW-1185">Reference proteome</keyword>
<dbReference type="GO" id="GO:0015035">
    <property type="term" value="F:protein-disulfide reductase activity"/>
    <property type="evidence" value="ECO:0007669"/>
    <property type="project" value="TreeGrafter"/>
</dbReference>
<feature type="compositionally biased region" description="Polar residues" evidence="1">
    <location>
        <begin position="119"/>
        <end position="129"/>
    </location>
</feature>
<dbReference type="Pfam" id="PF00085">
    <property type="entry name" value="Thioredoxin"/>
    <property type="match status" value="1"/>
</dbReference>
<dbReference type="EMBL" id="BJUN01000003">
    <property type="protein sequence ID" value="GEK57856.1"/>
    <property type="molecule type" value="Genomic_DNA"/>
</dbReference>
<reference evidence="3 4" key="1">
    <citation type="submission" date="2019-07" db="EMBL/GenBank/DDBJ databases">
        <title>Whole genome shotgun sequence of Marinococcus halophilus NBRC 102359.</title>
        <authorList>
            <person name="Hosoyama A."/>
            <person name="Uohara A."/>
            <person name="Ohji S."/>
            <person name="Ichikawa N."/>
        </authorList>
    </citation>
    <scope>NUCLEOTIDE SEQUENCE [LARGE SCALE GENOMIC DNA]</scope>
    <source>
        <strain evidence="3 4">NBRC 102359</strain>
    </source>
</reference>
<comment type="caution">
    <text evidence="3">The sequence shown here is derived from an EMBL/GenBank/DDBJ whole genome shotgun (WGS) entry which is preliminary data.</text>
</comment>
<dbReference type="RefSeq" id="WP_079476548.1">
    <property type="nucleotide sequence ID" value="NZ_BJUN01000003.1"/>
</dbReference>
<dbReference type="STRING" id="1371.GCA_900166605_02860"/>
<evidence type="ECO:0000259" key="2">
    <source>
        <dbReference type="Pfam" id="PF00085"/>
    </source>
</evidence>
<dbReference type="Gene3D" id="3.40.30.10">
    <property type="entry name" value="Glutaredoxin"/>
    <property type="match status" value="1"/>
</dbReference>
<dbReference type="InterPro" id="IPR036249">
    <property type="entry name" value="Thioredoxin-like_sf"/>
</dbReference>
<dbReference type="Proteomes" id="UP000321051">
    <property type="component" value="Unassembled WGS sequence"/>
</dbReference>
<proteinExistence type="predicted"/>
<gene>
    <name evidence="3" type="ORF">MHA01_07610</name>
</gene>
<name>A0A510Y3E1_MARHA</name>
<dbReference type="InterPro" id="IPR013766">
    <property type="entry name" value="Thioredoxin_domain"/>
</dbReference>
<dbReference type="SUPFAM" id="SSF52833">
    <property type="entry name" value="Thioredoxin-like"/>
    <property type="match status" value="1"/>
</dbReference>
<dbReference type="CDD" id="cd02947">
    <property type="entry name" value="TRX_family"/>
    <property type="match status" value="1"/>
</dbReference>
<dbReference type="PANTHER" id="PTHR45663">
    <property type="entry name" value="GEO12009P1"/>
    <property type="match status" value="1"/>
</dbReference>
<feature type="domain" description="Thioredoxin" evidence="2">
    <location>
        <begin position="4"/>
        <end position="93"/>
    </location>
</feature>
<protein>
    <recommendedName>
        <fullName evidence="2">Thioredoxin domain-containing protein</fullName>
    </recommendedName>
</protein>
<evidence type="ECO:0000313" key="4">
    <source>
        <dbReference type="Proteomes" id="UP000321051"/>
    </source>
</evidence>
<evidence type="ECO:0000313" key="3">
    <source>
        <dbReference type="EMBL" id="GEK57856.1"/>
    </source>
</evidence>
<evidence type="ECO:0000256" key="1">
    <source>
        <dbReference type="SAM" id="MobiDB-lite"/>
    </source>
</evidence>
<feature type="region of interest" description="Disordered" evidence="1">
    <location>
        <begin position="107"/>
        <end position="129"/>
    </location>
</feature>
<dbReference type="PANTHER" id="PTHR45663:SF41">
    <property type="entry name" value="THIOREDOXIN-LIKE PROTEIN YUSE"/>
    <property type="match status" value="1"/>
</dbReference>
<dbReference type="GO" id="GO:0005829">
    <property type="term" value="C:cytosol"/>
    <property type="evidence" value="ECO:0007669"/>
    <property type="project" value="TreeGrafter"/>
</dbReference>